<reference evidence="3 4" key="1">
    <citation type="submission" date="2016-12" db="EMBL/GenBank/DDBJ databases">
        <title>The draft genome sequence of Actinophytocola sp. 11-183.</title>
        <authorList>
            <person name="Wang W."/>
            <person name="Yuan L."/>
        </authorList>
    </citation>
    <scope>NUCLEOTIDE SEQUENCE [LARGE SCALE GENOMIC DNA]</scope>
    <source>
        <strain evidence="3 4">11-183</strain>
    </source>
</reference>
<protein>
    <recommendedName>
        <fullName evidence="2">TRASH domain-containing protein</fullName>
    </recommendedName>
</protein>
<organism evidence="3 4">
    <name type="scientific">Actinophytocola xanthii</name>
    <dbReference type="NCBI Taxonomy" id="1912961"/>
    <lineage>
        <taxon>Bacteria</taxon>
        <taxon>Bacillati</taxon>
        <taxon>Actinomycetota</taxon>
        <taxon>Actinomycetes</taxon>
        <taxon>Pseudonocardiales</taxon>
        <taxon>Pseudonocardiaceae</taxon>
    </lineage>
</organism>
<proteinExistence type="predicted"/>
<feature type="compositionally biased region" description="Polar residues" evidence="1">
    <location>
        <begin position="225"/>
        <end position="235"/>
    </location>
</feature>
<dbReference type="AlphaFoldDB" id="A0A1Q8CG58"/>
<keyword evidence="4" id="KW-1185">Reference proteome</keyword>
<dbReference type="STRING" id="1912961.BU204_27920"/>
<dbReference type="Proteomes" id="UP000185596">
    <property type="component" value="Unassembled WGS sequence"/>
</dbReference>
<accession>A0A1Q8CG58</accession>
<comment type="caution">
    <text evidence="3">The sequence shown here is derived from an EMBL/GenBank/DDBJ whole genome shotgun (WGS) entry which is preliminary data.</text>
</comment>
<evidence type="ECO:0000259" key="2">
    <source>
        <dbReference type="SMART" id="SM00746"/>
    </source>
</evidence>
<evidence type="ECO:0000313" key="4">
    <source>
        <dbReference type="Proteomes" id="UP000185596"/>
    </source>
</evidence>
<sequence>MTIELFVRGANGHSGAIADRLLHEVFAEESAPASVLEGMRALSHVIVREPAVWATGGEDGPPRYLVRVTVPESWNSSQLGAYLVPKVTDIIASFEQDPDRLRREPHCVVQLVGLAEHGLGTLGRVTTDTDITRLMTEAYRSSAEHREAPPGHAVDPVCGMTVDLARAPATLEHEGSTYAFCSAVCGRVFAEERSGQEVGSRFGPSSVDEPPPNRLKTLPAAPETASPTSLSTLVSGSVELDQDSR</sequence>
<evidence type="ECO:0000313" key="3">
    <source>
        <dbReference type="EMBL" id="OLF13346.1"/>
    </source>
</evidence>
<feature type="domain" description="TRASH" evidence="2">
    <location>
        <begin position="155"/>
        <end position="193"/>
    </location>
</feature>
<dbReference type="InterPro" id="IPR009078">
    <property type="entry name" value="Ferritin-like_SF"/>
</dbReference>
<name>A0A1Q8CG58_9PSEU</name>
<dbReference type="SMART" id="SM00746">
    <property type="entry name" value="TRASH"/>
    <property type="match status" value="1"/>
</dbReference>
<gene>
    <name evidence="3" type="ORF">BU204_27920</name>
</gene>
<dbReference type="SUPFAM" id="SSF47240">
    <property type="entry name" value="Ferritin-like"/>
    <property type="match status" value="1"/>
</dbReference>
<evidence type="ECO:0000256" key="1">
    <source>
        <dbReference type="SAM" id="MobiDB-lite"/>
    </source>
</evidence>
<dbReference type="InterPro" id="IPR011017">
    <property type="entry name" value="TRASH_dom"/>
</dbReference>
<feature type="region of interest" description="Disordered" evidence="1">
    <location>
        <begin position="195"/>
        <end position="245"/>
    </location>
</feature>
<dbReference type="EMBL" id="MSIE01000057">
    <property type="protein sequence ID" value="OLF13346.1"/>
    <property type="molecule type" value="Genomic_DNA"/>
</dbReference>